<keyword evidence="2" id="KW-0808">Transferase</keyword>
<reference evidence="2 3" key="1">
    <citation type="submission" date="2020-08" db="EMBL/GenBank/DDBJ databases">
        <title>Genomic Encyclopedia of Type Strains, Phase IV (KMG-IV): sequencing the most valuable type-strain genomes for metagenomic binning, comparative biology and taxonomic classification.</title>
        <authorList>
            <person name="Goeker M."/>
        </authorList>
    </citation>
    <scope>NUCLEOTIDE SEQUENCE [LARGE SCALE GENOMIC DNA]</scope>
    <source>
        <strain evidence="2 3">DSM 19979</strain>
    </source>
</reference>
<feature type="domain" description="Methyltransferase type 11" evidence="1">
    <location>
        <begin position="77"/>
        <end position="123"/>
    </location>
</feature>
<evidence type="ECO:0000259" key="1">
    <source>
        <dbReference type="Pfam" id="PF08241"/>
    </source>
</evidence>
<dbReference type="AlphaFoldDB" id="A0A840AAX0"/>
<dbReference type="InterPro" id="IPR029063">
    <property type="entry name" value="SAM-dependent_MTases_sf"/>
</dbReference>
<name>A0A840AAX0_9PROT</name>
<dbReference type="InterPro" id="IPR013216">
    <property type="entry name" value="Methyltransf_11"/>
</dbReference>
<dbReference type="GO" id="GO:0032259">
    <property type="term" value="P:methylation"/>
    <property type="evidence" value="ECO:0007669"/>
    <property type="project" value="UniProtKB-KW"/>
</dbReference>
<evidence type="ECO:0000313" key="3">
    <source>
        <dbReference type="Proteomes" id="UP000553193"/>
    </source>
</evidence>
<dbReference type="Proteomes" id="UP000553193">
    <property type="component" value="Unassembled WGS sequence"/>
</dbReference>
<gene>
    <name evidence="2" type="ORF">GGQ83_000721</name>
</gene>
<protein>
    <submittedName>
        <fullName evidence="2">SAM-dependent methyltransferase</fullName>
    </submittedName>
</protein>
<keyword evidence="3" id="KW-1185">Reference proteome</keyword>
<dbReference type="Gene3D" id="3.40.50.150">
    <property type="entry name" value="Vaccinia Virus protein VP39"/>
    <property type="match status" value="1"/>
</dbReference>
<dbReference type="EMBL" id="JACIDJ010000001">
    <property type="protein sequence ID" value="MBB3897295.1"/>
    <property type="molecule type" value="Genomic_DNA"/>
</dbReference>
<sequence length="247" mass="27387">MSGEVHGLPEFYASPPGQVAIRLIRMRLSALWPDCTGLDVLGLGWAAPYMGIWAGQRGRRISLVPACFTPVHGTALTDDHDLPLPDRSLDRILLIHGLEASEHVRPLLRECWRVLRDDGRLLVVAPNRLGPWALFDHTPFGQGRPYSRGQLSRLLESRMFHVLRREEALFVPPFPWRFALRGARLWESVGRVAARRLAGVSLVEAEKDMFAALPAGAVSLGRRVVQPVPARYAVEPPASDDSSSARA</sequence>
<evidence type="ECO:0000313" key="2">
    <source>
        <dbReference type="EMBL" id="MBB3897295.1"/>
    </source>
</evidence>
<proteinExistence type="predicted"/>
<keyword evidence="2" id="KW-0489">Methyltransferase</keyword>
<dbReference type="RefSeq" id="WP_184382222.1">
    <property type="nucleotide sequence ID" value="NZ_JACIDJ010000001.1"/>
</dbReference>
<accession>A0A840AAX0</accession>
<organism evidence="2 3">
    <name type="scientific">Roseococcus suduntuyensis</name>
    <dbReference type="NCBI Taxonomy" id="455361"/>
    <lineage>
        <taxon>Bacteria</taxon>
        <taxon>Pseudomonadati</taxon>
        <taxon>Pseudomonadota</taxon>
        <taxon>Alphaproteobacteria</taxon>
        <taxon>Acetobacterales</taxon>
        <taxon>Roseomonadaceae</taxon>
        <taxon>Roseococcus</taxon>
    </lineage>
</organism>
<dbReference type="SUPFAM" id="SSF53335">
    <property type="entry name" value="S-adenosyl-L-methionine-dependent methyltransferases"/>
    <property type="match status" value="1"/>
</dbReference>
<dbReference type="GO" id="GO:0008757">
    <property type="term" value="F:S-adenosylmethionine-dependent methyltransferase activity"/>
    <property type="evidence" value="ECO:0007669"/>
    <property type="project" value="InterPro"/>
</dbReference>
<comment type="caution">
    <text evidence="2">The sequence shown here is derived from an EMBL/GenBank/DDBJ whole genome shotgun (WGS) entry which is preliminary data.</text>
</comment>
<dbReference type="Pfam" id="PF08241">
    <property type="entry name" value="Methyltransf_11"/>
    <property type="match status" value="1"/>
</dbReference>